<proteinExistence type="predicted"/>
<keyword evidence="8" id="KW-1185">Reference proteome</keyword>
<evidence type="ECO:0000313" key="7">
    <source>
        <dbReference type="EMBL" id="CCV06734.1"/>
    </source>
</evidence>
<keyword evidence="2 5" id="KW-0349">Heme</keyword>
<sequence length="118" mass="12956">MSPDHPAHVAAFIGEVFGGPKTYTESHGGHREMVMHHLGKHLTEEQRRRWINLLADAADAVGLPGDPEFRSAFMAYVEWGSRLARMNSNLGETCDPETEPMPAWGWGVPGGPYKASGK</sequence>
<evidence type="ECO:0000256" key="2">
    <source>
        <dbReference type="ARBA" id="ARBA00022617"/>
    </source>
</evidence>
<dbReference type="GO" id="GO:0020037">
    <property type="term" value="F:heme binding"/>
    <property type="evidence" value="ECO:0007669"/>
    <property type="project" value="InterPro"/>
</dbReference>
<keyword evidence="4 5" id="KW-0408">Iron</keyword>
<dbReference type="CDD" id="cd14775">
    <property type="entry name" value="TrHb2_O-like"/>
    <property type="match status" value="1"/>
</dbReference>
<evidence type="ECO:0000256" key="6">
    <source>
        <dbReference type="SAM" id="MobiDB-lite"/>
    </source>
</evidence>
<evidence type="ECO:0000256" key="1">
    <source>
        <dbReference type="ARBA" id="ARBA00022448"/>
    </source>
</evidence>
<dbReference type="InterPro" id="IPR001486">
    <property type="entry name" value="Hemoglobin_trunc"/>
</dbReference>
<dbReference type="InterPro" id="IPR009050">
    <property type="entry name" value="Globin-like_sf"/>
</dbReference>
<evidence type="ECO:0000256" key="5">
    <source>
        <dbReference type="PIRSR" id="PIRSR601486-1"/>
    </source>
</evidence>
<feature type="binding site" description="distal binding residue" evidence="5">
    <location>
        <position position="8"/>
    </location>
    <ligand>
        <name>heme</name>
        <dbReference type="ChEBI" id="CHEBI:30413"/>
    </ligand>
    <ligandPart>
        <name>Fe</name>
        <dbReference type="ChEBI" id="CHEBI:18248"/>
    </ligandPart>
</feature>
<dbReference type="eggNOG" id="COG2346">
    <property type="taxonomic scope" value="Bacteria"/>
</dbReference>
<accession>M5EPQ8</accession>
<dbReference type="Pfam" id="PF01152">
    <property type="entry name" value="Bac_globin"/>
    <property type="match status" value="1"/>
</dbReference>
<dbReference type="Gene3D" id="1.10.490.10">
    <property type="entry name" value="Globins"/>
    <property type="match status" value="1"/>
</dbReference>
<comment type="caution">
    <text evidence="7">The sequence shown here is derived from an EMBL/GenBank/DDBJ whole genome shotgun (WGS) entry which is preliminary data.</text>
</comment>
<dbReference type="Proteomes" id="UP000012062">
    <property type="component" value="Unassembled WGS sequence"/>
</dbReference>
<reference evidence="7 8" key="1">
    <citation type="submission" date="2013-02" db="EMBL/GenBank/DDBJ databases">
        <authorList>
            <person name="Genoscope - CEA"/>
        </authorList>
    </citation>
    <scope>NUCLEOTIDE SEQUENCE [LARGE SCALE GENOMIC DNA]</scope>
    <source>
        <strain evidence="7 8">STM 2683</strain>
    </source>
</reference>
<dbReference type="GO" id="GO:0046872">
    <property type="term" value="F:metal ion binding"/>
    <property type="evidence" value="ECO:0007669"/>
    <property type="project" value="UniProtKB-KW"/>
</dbReference>
<keyword evidence="3 5" id="KW-0479">Metal-binding</keyword>
<dbReference type="STRING" id="1297569.MESS2_370003"/>
<feature type="region of interest" description="Disordered" evidence="6">
    <location>
        <begin position="91"/>
        <end position="110"/>
    </location>
</feature>
<dbReference type="AlphaFoldDB" id="M5EPQ8"/>
<dbReference type="GO" id="GO:0019825">
    <property type="term" value="F:oxygen binding"/>
    <property type="evidence" value="ECO:0007669"/>
    <property type="project" value="InterPro"/>
</dbReference>
<evidence type="ECO:0000313" key="8">
    <source>
        <dbReference type="Proteomes" id="UP000012062"/>
    </source>
</evidence>
<organism evidence="7 8">
    <name type="scientific">Mesorhizobium metallidurans STM 2683</name>
    <dbReference type="NCBI Taxonomy" id="1297569"/>
    <lineage>
        <taxon>Bacteria</taxon>
        <taxon>Pseudomonadati</taxon>
        <taxon>Pseudomonadota</taxon>
        <taxon>Alphaproteobacteria</taxon>
        <taxon>Hyphomicrobiales</taxon>
        <taxon>Phyllobacteriaceae</taxon>
        <taxon>Mesorhizobium</taxon>
    </lineage>
</organism>
<dbReference type="InterPro" id="IPR012292">
    <property type="entry name" value="Globin/Proto"/>
</dbReference>
<keyword evidence="1" id="KW-0813">Transport</keyword>
<protein>
    <submittedName>
        <fullName evidence="7">Globin</fullName>
    </submittedName>
</protein>
<name>M5EPQ8_9HYPH</name>
<evidence type="ECO:0000256" key="4">
    <source>
        <dbReference type="ARBA" id="ARBA00023004"/>
    </source>
</evidence>
<dbReference type="SUPFAM" id="SSF46458">
    <property type="entry name" value="Globin-like"/>
    <property type="match status" value="1"/>
</dbReference>
<gene>
    <name evidence="7" type="ORF">MESS2_370003</name>
</gene>
<dbReference type="EMBL" id="CAUM01000103">
    <property type="protein sequence ID" value="CCV06734.1"/>
    <property type="molecule type" value="Genomic_DNA"/>
</dbReference>
<evidence type="ECO:0000256" key="3">
    <source>
        <dbReference type="ARBA" id="ARBA00022723"/>
    </source>
</evidence>